<dbReference type="Pfam" id="PF01546">
    <property type="entry name" value="Peptidase_M20"/>
    <property type="match status" value="1"/>
</dbReference>
<comment type="similarity">
    <text evidence="1">Belongs to the peptidase M20A family.</text>
</comment>
<dbReference type="SUPFAM" id="SSF55031">
    <property type="entry name" value="Bacterial exopeptidase dimerisation domain"/>
    <property type="match status" value="1"/>
</dbReference>
<proteinExistence type="inferred from homology"/>
<evidence type="ECO:0000259" key="6">
    <source>
        <dbReference type="Pfam" id="PF07687"/>
    </source>
</evidence>
<dbReference type="PANTHER" id="PTHR45962">
    <property type="entry name" value="N-FATTY-ACYL-AMINO ACID SYNTHASE/HYDROLASE PM20D1"/>
    <property type="match status" value="1"/>
</dbReference>
<accession>A0A4R8RZP6</accession>
<dbReference type="NCBIfam" id="NF006596">
    <property type="entry name" value="PRK09133.1"/>
    <property type="match status" value="1"/>
</dbReference>
<dbReference type="Pfam" id="PF07687">
    <property type="entry name" value="M20_dimer"/>
    <property type="match status" value="1"/>
</dbReference>
<dbReference type="EC" id="3.5.1.18" evidence="7"/>
<gene>
    <name evidence="7" type="primary">dapE_3</name>
    <name evidence="7" type="ORF">DE4585_03775</name>
</gene>
<dbReference type="InterPro" id="IPR036264">
    <property type="entry name" value="Bact_exopeptidase_dim_dom"/>
</dbReference>
<comment type="caution">
    <text evidence="7">The sequence shown here is derived from an EMBL/GenBank/DDBJ whole genome shotgun (WGS) entry which is preliminary data.</text>
</comment>
<organism evidence="7 8">
    <name type="scientific">Mycobacteroides salmoniphilum</name>
    <dbReference type="NCBI Taxonomy" id="404941"/>
    <lineage>
        <taxon>Bacteria</taxon>
        <taxon>Bacillati</taxon>
        <taxon>Actinomycetota</taxon>
        <taxon>Actinomycetes</taxon>
        <taxon>Mycobacteriales</taxon>
        <taxon>Mycobacteriaceae</taxon>
        <taxon>Mycobacteroides</taxon>
    </lineage>
</organism>
<keyword evidence="2" id="KW-0645">Protease</keyword>
<evidence type="ECO:0000256" key="1">
    <source>
        <dbReference type="ARBA" id="ARBA00006247"/>
    </source>
</evidence>
<dbReference type="CDD" id="cd05675">
    <property type="entry name" value="M20_yscS_like"/>
    <property type="match status" value="1"/>
</dbReference>
<dbReference type="PROSITE" id="PS00758">
    <property type="entry name" value="ARGE_DAPE_CPG2_1"/>
    <property type="match status" value="1"/>
</dbReference>
<evidence type="ECO:0000256" key="3">
    <source>
        <dbReference type="ARBA" id="ARBA00022723"/>
    </source>
</evidence>
<dbReference type="InterPro" id="IPR001261">
    <property type="entry name" value="ArgE/DapE_CS"/>
</dbReference>
<dbReference type="PANTHER" id="PTHR45962:SF1">
    <property type="entry name" value="N-FATTY-ACYL-AMINO ACID SYNTHASE_HYDROLASE PM20D1"/>
    <property type="match status" value="1"/>
</dbReference>
<dbReference type="Gene3D" id="3.40.630.10">
    <property type="entry name" value="Zn peptidases"/>
    <property type="match status" value="1"/>
</dbReference>
<evidence type="ECO:0000313" key="8">
    <source>
        <dbReference type="Proteomes" id="UP000295117"/>
    </source>
</evidence>
<keyword evidence="3" id="KW-0479">Metal-binding</keyword>
<dbReference type="InterPro" id="IPR011650">
    <property type="entry name" value="Peptidase_M20_dimer"/>
</dbReference>
<dbReference type="GO" id="GO:0046872">
    <property type="term" value="F:metal ion binding"/>
    <property type="evidence" value="ECO:0007669"/>
    <property type="project" value="UniProtKB-KW"/>
</dbReference>
<keyword evidence="4 7" id="KW-0378">Hydrolase</keyword>
<evidence type="ECO:0000313" key="7">
    <source>
        <dbReference type="EMBL" id="TDZ80026.1"/>
    </source>
</evidence>
<dbReference type="PROSITE" id="PS51257">
    <property type="entry name" value="PROKAR_LIPOPROTEIN"/>
    <property type="match status" value="1"/>
</dbReference>
<dbReference type="AlphaFoldDB" id="A0A4R8RZP6"/>
<dbReference type="GO" id="GO:0009014">
    <property type="term" value="F:succinyl-diaminopimelate desuccinylase activity"/>
    <property type="evidence" value="ECO:0007669"/>
    <property type="project" value="UniProtKB-EC"/>
</dbReference>
<dbReference type="Proteomes" id="UP000295117">
    <property type="component" value="Unassembled WGS sequence"/>
</dbReference>
<keyword evidence="5" id="KW-0862">Zinc</keyword>
<feature type="domain" description="Peptidase M20 dimerisation" evidence="6">
    <location>
        <begin position="233"/>
        <end position="373"/>
    </location>
</feature>
<sequence length="485" mass="51745" precursor="true">MNETMHRILALTAAVLTIASCGTPQNQSAPASSTPATTDDRGAFRDLYRELIETNTTASQGSCTEAAQKMADRLKSAGYTDKDLVQFSPPDRPKDGGLVATLAGSDTAAKPILLLAHIDVVEAKREDWKRDPFTLVEENGYFYARGAEDDKAMAAIFVDSLIRYRAENFVPKHPIRVALTCGEEGGGQVNGAEWLHQNRPELVDAEFVVNEGAGGDLDEDNKPILLEIQAGQKIYQDFTLEVTDEGGHSSQPRPFNAIQALGAGLDRLAAAPFPVQLNDVTRAYFTAQAPLQPGEVGRAMSAIVANPQDPAATSVLSRNPLYNAMLRTTCVPTKIEGGHANNALPQRATANVNCRILPGSGAGSVQEAVQGAIVKAVNDPKITVKPAEAFRTNVASVPPLTPQIVDPIKAVAGSMWPGVPLVPTMSTGATDAIYFGKTPVYGLSGIFAQPGETHAHGLDERIQVKSLYDGRAFLYQVVRLYSNGA</sequence>
<dbReference type="InterPro" id="IPR047177">
    <property type="entry name" value="Pept_M20A"/>
</dbReference>
<dbReference type="InterPro" id="IPR002933">
    <property type="entry name" value="Peptidase_M20"/>
</dbReference>
<evidence type="ECO:0000256" key="5">
    <source>
        <dbReference type="ARBA" id="ARBA00022833"/>
    </source>
</evidence>
<dbReference type="GO" id="GO:0004180">
    <property type="term" value="F:carboxypeptidase activity"/>
    <property type="evidence" value="ECO:0007669"/>
    <property type="project" value="TreeGrafter"/>
</dbReference>
<dbReference type="EMBL" id="PECH01000008">
    <property type="protein sequence ID" value="TDZ80026.1"/>
    <property type="molecule type" value="Genomic_DNA"/>
</dbReference>
<evidence type="ECO:0000256" key="4">
    <source>
        <dbReference type="ARBA" id="ARBA00022801"/>
    </source>
</evidence>
<dbReference type="Gene3D" id="3.30.70.360">
    <property type="match status" value="1"/>
</dbReference>
<evidence type="ECO:0000256" key="2">
    <source>
        <dbReference type="ARBA" id="ARBA00022670"/>
    </source>
</evidence>
<dbReference type="Gene3D" id="1.10.150.900">
    <property type="match status" value="1"/>
</dbReference>
<dbReference type="RefSeq" id="WP_134072532.1">
    <property type="nucleotide sequence ID" value="NZ_PECH01000008.1"/>
</dbReference>
<protein>
    <submittedName>
        <fullName evidence="7">Putative succinyl-diaminopimelate desuccinylase</fullName>
        <ecNumber evidence="7">3.5.1.18</ecNumber>
    </submittedName>
</protein>
<dbReference type="SUPFAM" id="SSF53187">
    <property type="entry name" value="Zn-dependent exopeptidases"/>
    <property type="match status" value="1"/>
</dbReference>
<reference evidence="7 8" key="1">
    <citation type="journal article" date="2019" name="Sci. Rep.">
        <title>Extended insight into the Mycobacterium chelonae-abscessus complex through whole genome sequencing of Mycobacterium salmoniphilum outbreak and Mycobacterium salmoniphilum-like strains.</title>
        <authorList>
            <person name="Behra P.R.K."/>
            <person name="Das S."/>
            <person name="Pettersson B.M.F."/>
            <person name="Shirreff L."/>
            <person name="DuCote T."/>
            <person name="Jacobsson K.G."/>
            <person name="Ennis D.G."/>
            <person name="Kirsebom L.A."/>
        </authorList>
    </citation>
    <scope>NUCLEOTIDE SEQUENCE [LARGE SCALE GENOMIC DNA]</scope>
    <source>
        <strain evidence="7 8">DE 4585</strain>
    </source>
</reference>
<dbReference type="GO" id="GO:0051603">
    <property type="term" value="P:proteolysis involved in protein catabolic process"/>
    <property type="evidence" value="ECO:0007669"/>
    <property type="project" value="TreeGrafter"/>
</dbReference>
<name>A0A4R8RZP6_9MYCO</name>